<dbReference type="GO" id="GO:0005886">
    <property type="term" value="C:plasma membrane"/>
    <property type="evidence" value="ECO:0007669"/>
    <property type="project" value="UniProtKB-SubCell"/>
</dbReference>
<feature type="transmembrane region" description="Helical" evidence="1">
    <location>
        <begin position="239"/>
        <end position="261"/>
    </location>
</feature>
<dbReference type="Pfam" id="PF12679">
    <property type="entry name" value="ABC2_membrane_2"/>
    <property type="match status" value="1"/>
</dbReference>
<dbReference type="GO" id="GO:0140359">
    <property type="term" value="F:ABC-type transporter activity"/>
    <property type="evidence" value="ECO:0007669"/>
    <property type="project" value="InterPro"/>
</dbReference>
<dbReference type="EMBL" id="KJ631398">
    <property type="protein sequence ID" value="AIF26166.1"/>
    <property type="molecule type" value="Genomic_DNA"/>
</dbReference>
<feature type="transmembrane region" description="Helical" evidence="1">
    <location>
        <begin position="58"/>
        <end position="77"/>
    </location>
</feature>
<sequence>MQTLKHIAIIAHNTFRESIRDKILYNIVFLAIALTLFSIVLGEWSVFDRAYVIKSTTLSVMSLSGLLISIFVGISLVQKEIQRRTVLTLLSKPISRVTFIVGKYFGLLAVIAVHLAILTCIFYAMLLAFHADPTANLLLAIYLIFCEMAVVIAVALLFSSFSSTVLSALFTLGVYFAGHLSNQLLEQVRFASRMGEMGAASTAVFEKAAVVIHAVFPGLYRYNVTNYVVHGLALPDMYLFWNTVYAIGYVGLFLGIASWWFSRRDFL</sequence>
<organism evidence="2">
    <name type="scientific">uncultured bacterium Ad_143_D13_contig1</name>
    <dbReference type="NCBI Taxonomy" id="1489306"/>
    <lineage>
        <taxon>Bacteria</taxon>
        <taxon>environmental samples</taxon>
    </lineage>
</organism>
<protein>
    <submittedName>
        <fullName evidence="2">Putative ABC transporter ATPase</fullName>
    </submittedName>
</protein>
<reference evidence="2" key="1">
    <citation type="submission" date="2014-03" db="EMBL/GenBank/DDBJ databases">
        <title>A sequence of cellulolytic fosmid clone of goat rumen metagenome.</title>
        <authorList>
            <person name="Lee K.-T."/>
            <person name="Kim J.-Y."/>
            <person name="Kim Y.-J."/>
            <person name="Ahn J.-H."/>
            <person name="Park M.-N."/>
            <person name="Kim J.-H."/>
            <person name="Kim T.-H."/>
        </authorList>
    </citation>
    <scope>NUCLEOTIDE SEQUENCE</scope>
</reference>
<feature type="transmembrane region" description="Helical" evidence="1">
    <location>
        <begin position="23"/>
        <end position="46"/>
    </location>
</feature>
<keyword evidence="1" id="KW-1133">Transmembrane helix</keyword>
<dbReference type="PANTHER" id="PTHR43471:SF10">
    <property type="entry name" value="SLL1107 PROTEIN"/>
    <property type="match status" value="1"/>
</dbReference>
<evidence type="ECO:0000313" key="2">
    <source>
        <dbReference type="EMBL" id="AIF26166.1"/>
    </source>
</evidence>
<evidence type="ECO:0000256" key="1">
    <source>
        <dbReference type="SAM" id="Phobius"/>
    </source>
</evidence>
<name>A0A0B4N1F1_9BACT</name>
<feature type="transmembrane region" description="Helical" evidence="1">
    <location>
        <begin position="137"/>
        <end position="158"/>
    </location>
</feature>
<accession>A0A0B4N1F1</accession>
<dbReference type="AlphaFoldDB" id="A0A0B4N1F1"/>
<feature type="transmembrane region" description="Helical" evidence="1">
    <location>
        <begin position="97"/>
        <end position="125"/>
    </location>
</feature>
<keyword evidence="1" id="KW-0472">Membrane</keyword>
<proteinExistence type="predicted"/>
<keyword evidence="1" id="KW-0812">Transmembrane</keyword>
<dbReference type="PANTHER" id="PTHR43471">
    <property type="entry name" value="ABC TRANSPORTER PERMEASE"/>
    <property type="match status" value="1"/>
</dbReference>
<feature type="transmembrane region" description="Helical" evidence="1">
    <location>
        <begin position="164"/>
        <end position="185"/>
    </location>
</feature>
<feature type="transmembrane region" description="Helical" evidence="1">
    <location>
        <begin position="197"/>
        <end position="219"/>
    </location>
</feature>